<accession>A0A2H9TA98</accession>
<dbReference type="Gene3D" id="3.50.50.60">
    <property type="entry name" value="FAD/NAD(P)-binding domain"/>
    <property type="match status" value="1"/>
</dbReference>
<dbReference type="PANTHER" id="PTHR42923:SF17">
    <property type="entry name" value="AMINE OXIDASE DOMAIN-CONTAINING PROTEIN"/>
    <property type="match status" value="1"/>
</dbReference>
<dbReference type="Gene3D" id="3.30.70.1990">
    <property type="match status" value="1"/>
</dbReference>
<proteinExistence type="predicted"/>
<dbReference type="EMBL" id="NSIT01000035">
    <property type="protein sequence ID" value="PJE80048.1"/>
    <property type="molecule type" value="Genomic_DNA"/>
</dbReference>
<dbReference type="SUPFAM" id="SSF51905">
    <property type="entry name" value="FAD/NAD(P)-binding domain"/>
    <property type="match status" value="1"/>
</dbReference>
<feature type="domain" description="Amine oxidase" evidence="1">
    <location>
        <begin position="14"/>
        <end position="273"/>
    </location>
</feature>
<evidence type="ECO:0000259" key="1">
    <source>
        <dbReference type="Pfam" id="PF01593"/>
    </source>
</evidence>
<dbReference type="InterPro" id="IPR036188">
    <property type="entry name" value="FAD/NAD-bd_sf"/>
</dbReference>
<evidence type="ECO:0000313" key="2">
    <source>
        <dbReference type="EMBL" id="PJE80048.1"/>
    </source>
</evidence>
<protein>
    <recommendedName>
        <fullName evidence="1">Amine oxidase domain-containing protein</fullName>
    </recommendedName>
</protein>
<organism evidence="2">
    <name type="scientific">invertebrate metagenome</name>
    <dbReference type="NCBI Taxonomy" id="1711999"/>
    <lineage>
        <taxon>unclassified sequences</taxon>
        <taxon>metagenomes</taxon>
        <taxon>organismal metagenomes</taxon>
    </lineage>
</organism>
<name>A0A2H9TA98_9ZZZZ</name>
<dbReference type="PANTHER" id="PTHR42923">
    <property type="entry name" value="PROTOPORPHYRINOGEN OXIDASE"/>
    <property type="match status" value="1"/>
</dbReference>
<sequence length="447" mass="51606">MQKKQRIAIIGSGISGLSCAWLLSKTHAVTLYEKEPYFGGHSNTVYVPHKTENIPVDTGFIVFNQKTYPNLVALFNYLQVPVEKTTMSFSVSINNGETEYGGSGINALFAQRSNLFRYSFWKMLLDIRRFYRSYPQWINTLPAETTLQDLLICHGYSSRFIYDHLLPMGAAIWSTPPDKMLHYPALSFLRFCDNHGLLTLGQRPQWLTVKGGSQEYVRRMLDSIHNNGHHQQCLQHRKVKKVSRSEQAITVTDENGQIHTYDQIVFACHADTTLTLLEDADTQESLLLSAFPFQRNTAVLHSDKELMPRKKQIWSSWNYLSDKKKQQQKLCVTYWMNQLQHIKKVPLFVTLNPIKQPQSELVHGAFHYSHPLFTIPAINAQKELWQYQGKRRTWYCGAWMGYGFHEDGLQSGLRVAELLGRVKRPWTVPNENSRIIHSSFPVRSPQV</sequence>
<dbReference type="GO" id="GO:0016491">
    <property type="term" value="F:oxidoreductase activity"/>
    <property type="evidence" value="ECO:0007669"/>
    <property type="project" value="InterPro"/>
</dbReference>
<dbReference type="PROSITE" id="PS51257">
    <property type="entry name" value="PROKAR_LIPOPROTEIN"/>
    <property type="match status" value="1"/>
</dbReference>
<dbReference type="InterPro" id="IPR050464">
    <property type="entry name" value="Zeta_carotene_desat/Oxidored"/>
</dbReference>
<comment type="caution">
    <text evidence="2">The sequence shown here is derived from an EMBL/GenBank/DDBJ whole genome shotgun (WGS) entry which is preliminary data.</text>
</comment>
<reference evidence="2" key="1">
    <citation type="journal article" date="2017" name="Appl. Environ. Microbiol.">
        <title>Molecular characterization of an Endozoicomonas-like organism causing infection in king scallop Pecten maximus L.</title>
        <authorList>
            <person name="Cano I."/>
            <person name="van Aerle R."/>
            <person name="Ross S."/>
            <person name="Verner-Jeffreys D.W."/>
            <person name="Paley R.K."/>
            <person name="Rimmer G."/>
            <person name="Ryder D."/>
            <person name="Hooper P."/>
            <person name="Stone D."/>
            <person name="Feist S.W."/>
        </authorList>
    </citation>
    <scope>NUCLEOTIDE SEQUENCE</scope>
</reference>
<dbReference type="AlphaFoldDB" id="A0A2H9TA98"/>
<dbReference type="Pfam" id="PF01593">
    <property type="entry name" value="Amino_oxidase"/>
    <property type="match status" value="1"/>
</dbReference>
<dbReference type="Gene3D" id="1.10.405.20">
    <property type="match status" value="1"/>
</dbReference>
<gene>
    <name evidence="2" type="ORF">CI610_00987</name>
</gene>
<dbReference type="InterPro" id="IPR002937">
    <property type="entry name" value="Amino_oxidase"/>
</dbReference>